<proteinExistence type="predicted"/>
<name>A0A6C0JYM1_9ZZZZ</name>
<evidence type="ECO:0000313" key="1">
    <source>
        <dbReference type="EMBL" id="QHU10882.1"/>
    </source>
</evidence>
<protein>
    <submittedName>
        <fullName evidence="1">Uncharacterized protein</fullName>
    </submittedName>
</protein>
<dbReference type="EMBL" id="MN740772">
    <property type="protein sequence ID" value="QHU10882.1"/>
    <property type="molecule type" value="Genomic_DNA"/>
</dbReference>
<dbReference type="AlphaFoldDB" id="A0A6C0JYM1"/>
<sequence length="1128" mass="121478">MATFRCMQKRPADADGLYIDVKFTGLAGSETDIAGGVYEYQSVFRAVVNFTECNELGEPIGQEVMMESISIDGQQFVGTPMTVITNGINTPLSPTQRAGQEDIVLKTQQIVQNPNKLYKCYIDFYIDGGLSNDLANLSTSVQSNEFIVMGNKEAKPTLIRDPDAPDNKNIYLLANWGDSPLAQKTINIKDLSIKTTVIGTMINLVSLDNNGNYVNAGIGVQKIVLCKADNFPTSGVTVIKAGEIVLDSYNYYWVKCTTLLEQRTYSINAKVITRGLVQSATSPSVIIGHYPGRPGAPTLSYVRTSQDSNKLTLYYQRPSDLLSLVNTTTTTIRNGLKLQSFKLTKDGRVFSQDGTLQNGNSTETNPIYNLGSIPATSEPLAVGATLRVDGSVYYRGNAQVVSPDVDVSGLYFATNVFPNLQDTATIVVNKLDFSLTAVYSGDSAFPDGSYSTAGILQSVVLTVPPSVDSISVKQDVEYHYDTDSTKRSYTASGNITLNVKGKKWTNSFTGATFFGSANKRVKLYWALTDALEAIKTGTKANGSNAAVAPRSLLATDFTATVPGKSGEFSVFTLTVESSEQNSRGAEKNYVINITQANIPGKDGQKISFYATLQSDVIDDVSRFDANQSFASYTKQANPVSTGTLALSLSPDGTVVAKLSNSSAQFGLGDYESVKTVVADKNALAPRLQTAQLYEAYLTVLLGYRQRPTATSEFGKVSYIILSAANYEQLTGTGYNFGPDANSNWNEGVNVEAWVESVNVKSVSSNNNVFESRRLPSVNIDSTQITVVKLPQGVSDLKPIRTPVVPIDITAAKNVKYEFQDSGSKYFKIVYTVNGKTEEQKTFLFGFDPNERRINKKLVVTVSPDTYTALTAGTAAVPFVLNQMFDNVESIILTHNIGSYVLGDLIKVDIYSLGAFSTNDAIIFKTIKLVPALPAKIDSIVISTDAVSKNDIVTYTISNNGSAIKSLVSLDVYGNYLFPDNVEPVTQLVFDNNDILRNIGTDVVVNAVGGSSPVDGVDTPNYTLATVFSSTDTNALKFINPTATSTPDYKISSVTSVAASGTPARKGAAVPDKTVIIINYNTASTKTTNGVNAGLQAVFAILQSDQKTMAPVASYKLNAVNNTTDTSPI</sequence>
<organism evidence="1">
    <name type="scientific">viral metagenome</name>
    <dbReference type="NCBI Taxonomy" id="1070528"/>
    <lineage>
        <taxon>unclassified sequences</taxon>
        <taxon>metagenomes</taxon>
        <taxon>organismal metagenomes</taxon>
    </lineage>
</organism>
<accession>A0A6C0JYM1</accession>
<reference evidence="1" key="1">
    <citation type="journal article" date="2020" name="Nature">
        <title>Giant virus diversity and host interactions through global metagenomics.</title>
        <authorList>
            <person name="Schulz F."/>
            <person name="Roux S."/>
            <person name="Paez-Espino D."/>
            <person name="Jungbluth S."/>
            <person name="Walsh D.A."/>
            <person name="Denef V.J."/>
            <person name="McMahon K.D."/>
            <person name="Konstantinidis K.T."/>
            <person name="Eloe-Fadrosh E.A."/>
            <person name="Kyrpides N.C."/>
            <person name="Woyke T."/>
        </authorList>
    </citation>
    <scope>NUCLEOTIDE SEQUENCE</scope>
    <source>
        <strain evidence="1">GVMAG-S-1101165-83</strain>
    </source>
</reference>